<sequence length="146" mass="16498">MLEDVREGRDHLTNWLRPEIKNALLVYWEIDEGFRYRHLTNRANRASAISSKYTGGSATFLKTKARLRLEVVTQQSQQSGEDTADGSAVSVVDLNAVWHETASALYKNRVYRLGSFFARSLRTSTLRPSFAFATSRAVEPSSLRKA</sequence>
<comment type="caution">
    <text evidence="1">The sequence shown here is derived from an EMBL/GenBank/DDBJ whole genome shotgun (WGS) entry which is preliminary data.</text>
</comment>
<evidence type="ECO:0000313" key="2">
    <source>
        <dbReference type="Proteomes" id="UP000289738"/>
    </source>
</evidence>
<name>A0A445AZQ9_ARAHY</name>
<proteinExistence type="predicted"/>
<reference evidence="1 2" key="1">
    <citation type="submission" date="2019-01" db="EMBL/GenBank/DDBJ databases">
        <title>Sequencing of cultivated peanut Arachis hypogaea provides insights into genome evolution and oil improvement.</title>
        <authorList>
            <person name="Chen X."/>
        </authorList>
    </citation>
    <scope>NUCLEOTIDE SEQUENCE [LARGE SCALE GENOMIC DNA]</scope>
    <source>
        <strain evidence="2">cv. Fuhuasheng</strain>
        <tissue evidence="1">Leaves</tissue>
    </source>
</reference>
<keyword evidence="2" id="KW-1185">Reference proteome</keyword>
<protein>
    <submittedName>
        <fullName evidence="1">Uncharacterized protein</fullName>
    </submittedName>
</protein>
<accession>A0A445AZQ9</accession>
<dbReference type="EMBL" id="SDMP01000011">
    <property type="protein sequence ID" value="RYR31908.1"/>
    <property type="molecule type" value="Genomic_DNA"/>
</dbReference>
<gene>
    <name evidence="1" type="ORF">Ahy_B01g056858</name>
</gene>
<organism evidence="1 2">
    <name type="scientific">Arachis hypogaea</name>
    <name type="common">Peanut</name>
    <dbReference type="NCBI Taxonomy" id="3818"/>
    <lineage>
        <taxon>Eukaryota</taxon>
        <taxon>Viridiplantae</taxon>
        <taxon>Streptophyta</taxon>
        <taxon>Embryophyta</taxon>
        <taxon>Tracheophyta</taxon>
        <taxon>Spermatophyta</taxon>
        <taxon>Magnoliopsida</taxon>
        <taxon>eudicotyledons</taxon>
        <taxon>Gunneridae</taxon>
        <taxon>Pentapetalae</taxon>
        <taxon>rosids</taxon>
        <taxon>fabids</taxon>
        <taxon>Fabales</taxon>
        <taxon>Fabaceae</taxon>
        <taxon>Papilionoideae</taxon>
        <taxon>50 kb inversion clade</taxon>
        <taxon>dalbergioids sensu lato</taxon>
        <taxon>Dalbergieae</taxon>
        <taxon>Pterocarpus clade</taxon>
        <taxon>Arachis</taxon>
    </lineage>
</organism>
<dbReference type="Proteomes" id="UP000289738">
    <property type="component" value="Chromosome B01"/>
</dbReference>
<dbReference type="AlphaFoldDB" id="A0A445AZQ9"/>
<evidence type="ECO:0000313" key="1">
    <source>
        <dbReference type="EMBL" id="RYR31908.1"/>
    </source>
</evidence>